<evidence type="ECO:0000256" key="1">
    <source>
        <dbReference type="SAM" id="MobiDB-lite"/>
    </source>
</evidence>
<dbReference type="AlphaFoldDB" id="A0A8J6HJ13"/>
<dbReference type="Proteomes" id="UP000719412">
    <property type="component" value="Unassembled WGS sequence"/>
</dbReference>
<reference evidence="2" key="1">
    <citation type="journal article" date="2020" name="J Insects Food Feed">
        <title>The yellow mealworm (Tenebrio molitor) genome: a resource for the emerging insects as food and feed industry.</title>
        <authorList>
            <person name="Eriksson T."/>
            <person name="Andere A."/>
            <person name="Kelstrup H."/>
            <person name="Emery V."/>
            <person name="Picard C."/>
        </authorList>
    </citation>
    <scope>NUCLEOTIDE SEQUENCE</scope>
    <source>
        <strain evidence="2">Stoneville</strain>
        <tissue evidence="2">Whole head</tissue>
    </source>
</reference>
<organism evidence="2 3">
    <name type="scientific">Tenebrio molitor</name>
    <name type="common">Yellow mealworm beetle</name>
    <dbReference type="NCBI Taxonomy" id="7067"/>
    <lineage>
        <taxon>Eukaryota</taxon>
        <taxon>Metazoa</taxon>
        <taxon>Ecdysozoa</taxon>
        <taxon>Arthropoda</taxon>
        <taxon>Hexapoda</taxon>
        <taxon>Insecta</taxon>
        <taxon>Pterygota</taxon>
        <taxon>Neoptera</taxon>
        <taxon>Endopterygota</taxon>
        <taxon>Coleoptera</taxon>
        <taxon>Polyphaga</taxon>
        <taxon>Cucujiformia</taxon>
        <taxon>Tenebrionidae</taxon>
        <taxon>Tenebrio</taxon>
    </lineage>
</organism>
<protein>
    <submittedName>
        <fullName evidence="2">Uncharacterized protein</fullName>
    </submittedName>
</protein>
<proteinExistence type="predicted"/>
<feature type="region of interest" description="Disordered" evidence="1">
    <location>
        <begin position="209"/>
        <end position="238"/>
    </location>
</feature>
<sequence>MCRSILAFLQQASSEIAMTALKLKSAFVRFLAPLPRKGAKCAIPTHFVVIDGGEADFVLIGKQRGYRRLRPGAFIHKCERGRNAEQMEVTRCMNGSGGWSDCSMAHPVQWKSPALRNLPSGESSTTVATFSIDFGNTSSPLCTAHVFIPVARFFSSSFRFRCGSFAMFTCRTAENSETAPRWRTGAPPPDVVGTFRVIGAPPVVGTLNMHAPSTTTRQEKNEEVGKQARTSGASKSSKAPSRAIFASYSCGGGHKLLRKPHKFGCAASLTNPRVDDVMPRHFPSKTDYRKYVKKCHEQARIFTGEIKGTSCSTARTNFHPKIDTEKDYFNDKYQNVVRGYQNLVTMDEYRDRSQEEWRWSHYQGVRWSLSSFCDSFQKTRISSEETNLAQISEPFGHNSLYAHMEPVEGDVGVVLYDYEVLRFSEDGHVDSFLEYIIKG</sequence>
<accession>A0A8J6HJ13</accession>
<dbReference type="EMBL" id="JABDTM020022917">
    <property type="protein sequence ID" value="KAH0815579.1"/>
    <property type="molecule type" value="Genomic_DNA"/>
</dbReference>
<comment type="caution">
    <text evidence="2">The sequence shown here is derived from an EMBL/GenBank/DDBJ whole genome shotgun (WGS) entry which is preliminary data.</text>
</comment>
<evidence type="ECO:0000313" key="2">
    <source>
        <dbReference type="EMBL" id="KAH0815579.1"/>
    </source>
</evidence>
<evidence type="ECO:0000313" key="3">
    <source>
        <dbReference type="Proteomes" id="UP000719412"/>
    </source>
</evidence>
<feature type="compositionally biased region" description="Basic and acidic residues" evidence="1">
    <location>
        <begin position="217"/>
        <end position="226"/>
    </location>
</feature>
<keyword evidence="3" id="KW-1185">Reference proteome</keyword>
<reference evidence="2" key="2">
    <citation type="submission" date="2021-08" db="EMBL/GenBank/DDBJ databases">
        <authorList>
            <person name="Eriksson T."/>
        </authorList>
    </citation>
    <scope>NUCLEOTIDE SEQUENCE</scope>
    <source>
        <strain evidence="2">Stoneville</strain>
        <tissue evidence="2">Whole head</tissue>
    </source>
</reference>
<feature type="compositionally biased region" description="Polar residues" evidence="1">
    <location>
        <begin position="228"/>
        <end position="238"/>
    </location>
</feature>
<gene>
    <name evidence="2" type="ORF">GEV33_007213</name>
</gene>
<name>A0A8J6HJ13_TENMO</name>